<gene>
    <name evidence="2" type="ORF">GCM10011529_29420</name>
</gene>
<dbReference type="Proteomes" id="UP000635071">
    <property type="component" value="Unassembled WGS sequence"/>
</dbReference>
<evidence type="ECO:0000313" key="2">
    <source>
        <dbReference type="EMBL" id="GGE20916.1"/>
    </source>
</evidence>
<keyword evidence="1" id="KW-0472">Membrane</keyword>
<evidence type="ECO:0000313" key="3">
    <source>
        <dbReference type="Proteomes" id="UP000635071"/>
    </source>
</evidence>
<keyword evidence="3" id="KW-1185">Reference proteome</keyword>
<proteinExistence type="predicted"/>
<reference evidence="2" key="2">
    <citation type="submission" date="2020-09" db="EMBL/GenBank/DDBJ databases">
        <authorList>
            <person name="Sun Q."/>
            <person name="Zhou Y."/>
        </authorList>
    </citation>
    <scope>NUCLEOTIDE SEQUENCE</scope>
    <source>
        <strain evidence="2">CGMCC 1.15519</strain>
    </source>
</reference>
<dbReference type="EMBL" id="BMJM01000015">
    <property type="protein sequence ID" value="GGE20916.1"/>
    <property type="molecule type" value="Genomic_DNA"/>
</dbReference>
<dbReference type="RefSeq" id="WP_188764080.1">
    <property type="nucleotide sequence ID" value="NZ_BMJM01000015.1"/>
</dbReference>
<accession>A0A917A0N4</accession>
<feature type="transmembrane region" description="Helical" evidence="1">
    <location>
        <begin position="45"/>
        <end position="67"/>
    </location>
</feature>
<organism evidence="2 3">
    <name type="scientific">Sandarakinorhabdus glacialis</name>
    <dbReference type="NCBI Taxonomy" id="1614636"/>
    <lineage>
        <taxon>Bacteria</taxon>
        <taxon>Pseudomonadati</taxon>
        <taxon>Pseudomonadota</taxon>
        <taxon>Alphaproteobacteria</taxon>
        <taxon>Sphingomonadales</taxon>
        <taxon>Sphingosinicellaceae</taxon>
        <taxon>Sandarakinorhabdus</taxon>
    </lineage>
</organism>
<keyword evidence="1" id="KW-1133">Transmembrane helix</keyword>
<dbReference type="AlphaFoldDB" id="A0A917A0N4"/>
<protein>
    <submittedName>
        <fullName evidence="2">Uncharacterized protein</fullName>
    </submittedName>
</protein>
<sequence>MDDLDRALAQLRTMSVPARTSTMEGDVMMGIDAERRAAAVTSAPALGLAAMLALGIGIGGAMLPAGVTPAGTAAGFLGDASLAPSTLLANSG</sequence>
<comment type="caution">
    <text evidence="2">The sequence shown here is derived from an EMBL/GenBank/DDBJ whole genome shotgun (WGS) entry which is preliminary data.</text>
</comment>
<keyword evidence="1" id="KW-0812">Transmembrane</keyword>
<name>A0A917A0N4_9SPHN</name>
<evidence type="ECO:0000256" key="1">
    <source>
        <dbReference type="SAM" id="Phobius"/>
    </source>
</evidence>
<reference evidence="2" key="1">
    <citation type="journal article" date="2014" name="Int. J. Syst. Evol. Microbiol.">
        <title>Complete genome sequence of Corynebacterium casei LMG S-19264T (=DSM 44701T), isolated from a smear-ripened cheese.</title>
        <authorList>
            <consortium name="US DOE Joint Genome Institute (JGI-PGF)"/>
            <person name="Walter F."/>
            <person name="Albersmeier A."/>
            <person name="Kalinowski J."/>
            <person name="Ruckert C."/>
        </authorList>
    </citation>
    <scope>NUCLEOTIDE SEQUENCE</scope>
    <source>
        <strain evidence="2">CGMCC 1.15519</strain>
    </source>
</reference>